<name>A0A329RUW6_9STRA</name>
<dbReference type="Gene3D" id="3.55.30.10">
    <property type="entry name" value="Hsp33 domain"/>
    <property type="match status" value="1"/>
</dbReference>
<dbReference type="Gene3D" id="3.90.1280.10">
    <property type="entry name" value="HSP33 redox switch-like"/>
    <property type="match status" value="1"/>
</dbReference>
<evidence type="ECO:0000313" key="9">
    <source>
        <dbReference type="EMBL" id="RAW28617.1"/>
    </source>
</evidence>
<dbReference type="OrthoDB" id="550012at2759"/>
<evidence type="ECO:0000256" key="4">
    <source>
        <dbReference type="ARBA" id="ARBA00023186"/>
    </source>
</evidence>
<dbReference type="InterPro" id="IPR016154">
    <property type="entry name" value="Heat_shock_Hsp33_C"/>
</dbReference>
<dbReference type="Proteomes" id="UP000735874">
    <property type="component" value="Unassembled WGS sequence"/>
</dbReference>
<dbReference type="GO" id="GO:0006457">
    <property type="term" value="P:protein folding"/>
    <property type="evidence" value="ECO:0007669"/>
    <property type="project" value="InterPro"/>
</dbReference>
<dbReference type="InterPro" id="IPR016153">
    <property type="entry name" value="Heat_shock_Hsp33_N"/>
</dbReference>
<keyword evidence="5" id="KW-0676">Redox-active center</keyword>
<evidence type="ECO:0000256" key="1">
    <source>
        <dbReference type="ARBA" id="ARBA00022490"/>
    </source>
</evidence>
<dbReference type="SUPFAM" id="SSF54695">
    <property type="entry name" value="POZ domain"/>
    <property type="match status" value="1"/>
</dbReference>
<reference evidence="8" key="2">
    <citation type="submission" date="2018-10" db="EMBL/GenBank/DDBJ databases">
        <title>Effector identification in a new, highly contiguous assembly of the strawberry crown rot pathogen Phytophthora cactorum.</title>
        <authorList>
            <person name="Armitage A.D."/>
            <person name="Nellist C.F."/>
            <person name="Bates H."/>
            <person name="Vickerstaff R.J."/>
            <person name="Harrison R.J."/>
        </authorList>
    </citation>
    <scope>NUCLEOTIDE SEQUENCE</scope>
    <source>
        <strain evidence="8">15-7</strain>
    </source>
</reference>
<keyword evidence="10" id="KW-1185">Reference proteome</keyword>
<dbReference type="Gene3D" id="3.30.710.10">
    <property type="entry name" value="Potassium Channel Kv1.1, Chain A"/>
    <property type="match status" value="1"/>
</dbReference>
<dbReference type="Proteomes" id="UP000251314">
    <property type="component" value="Unassembled WGS sequence"/>
</dbReference>
<dbReference type="InterPro" id="IPR021777">
    <property type="entry name" value="SANBR_BTB"/>
</dbReference>
<evidence type="ECO:0000313" key="8">
    <source>
        <dbReference type="EMBL" id="KAG2855392.1"/>
    </source>
</evidence>
<evidence type="ECO:0000256" key="5">
    <source>
        <dbReference type="ARBA" id="ARBA00023284"/>
    </source>
</evidence>
<dbReference type="PROSITE" id="PS50097">
    <property type="entry name" value="BTB"/>
    <property type="match status" value="1"/>
</dbReference>
<gene>
    <name evidence="9" type="ORF">PC110_g15014</name>
    <name evidence="8" type="ORF">PC113_g12474</name>
</gene>
<dbReference type="VEuPathDB" id="FungiDB:PC110_g15014"/>
<dbReference type="Pfam" id="PF01430">
    <property type="entry name" value="HSP33"/>
    <property type="match status" value="1"/>
</dbReference>
<keyword evidence="3" id="KW-1015">Disulfide bond</keyword>
<dbReference type="STRING" id="29920.A0A329RUW6"/>
<evidence type="ECO:0000256" key="3">
    <source>
        <dbReference type="ARBA" id="ARBA00023157"/>
    </source>
</evidence>
<feature type="region of interest" description="Disordered" evidence="6">
    <location>
        <begin position="359"/>
        <end position="409"/>
    </location>
</feature>
<sequence length="744" mass="83300">MKSSTKLLSSAAMTNAVPASSSSRNVVIHVFDEYRKSSKEFTCQRDLLLAKMKYFQAYLNEANEHDEIDISVHCDVEIFELLVEYMHQRDHEWQPRITLDNIASILVSSEFLQMEELVEECVAFISGRVQEFMLLRVDFGCLSDATVAKIANNCTPEQLQTLHDPKDKILSKLRRKKVEVLVKNVQDSGRRLELCMNCELFFIKGDRDSVGCHKGKRQIGVHGELVGRHEAKTGWQVETFLRDLGVDKSMSWNAAYWYIWGVTKYFHCSVCKHRCSLLELEDCAYHPGTIVGHGPAAKYSCCSARIFSADEILMHGCKTTAHVAIDDDRHSDVSRFSNIVTLPGMWEKIHACEKVARAQGSPSSGDAGGGGRIDVSSLFPPPQPKKDVTSAVERELSSRKLNAGGEGGSSGYRKQCKALQLQEKDRIRCQDLARQLLLQHWSVVGSNLAVMWKRPLRDTVVRSHVGNLRVSGVMARNVVEEVSRRWGLPLASEGTKLWGEYMAGTAMLSSFFKGEERVKMMVKTPNIQELYVEGMAVGEVRGKAVYVDQSLAGAPELGGHMHVSKILYGAAKPYNTSIEASGVPELDWQRFFDVSEQVPTIVRIDSEADEDHTRSCGLIIQKMPPTEAHERHYELNDLAFDKLPFYAAELKKNTDLLEYLNELIPGADITDTNCKRVPLDYYCRCSKDNYAQRLKDMGATDLKQIAADVGSAGVDLTCHFCNDAHHFSADELGGLIESLSETQK</sequence>
<proteinExistence type="predicted"/>
<dbReference type="InterPro" id="IPR045902">
    <property type="entry name" value="SANBR-like"/>
</dbReference>
<keyword evidence="4" id="KW-0143">Chaperone</keyword>
<feature type="domain" description="BTB" evidence="7">
    <location>
        <begin position="24"/>
        <end position="95"/>
    </location>
</feature>
<dbReference type="EMBL" id="RCMG01000378">
    <property type="protein sequence ID" value="KAG2855392.1"/>
    <property type="molecule type" value="Genomic_DNA"/>
</dbReference>
<dbReference type="InterPro" id="IPR000210">
    <property type="entry name" value="BTB/POZ_dom"/>
</dbReference>
<dbReference type="Pfam" id="PF11822">
    <property type="entry name" value="BTB_SANBR"/>
    <property type="match status" value="1"/>
</dbReference>
<dbReference type="AlphaFoldDB" id="A0A329RUW6"/>
<dbReference type="GO" id="GO:0005737">
    <property type="term" value="C:cytoplasm"/>
    <property type="evidence" value="ECO:0007669"/>
    <property type="project" value="InterPro"/>
</dbReference>
<organism evidence="9 10">
    <name type="scientific">Phytophthora cactorum</name>
    <dbReference type="NCBI Taxonomy" id="29920"/>
    <lineage>
        <taxon>Eukaryota</taxon>
        <taxon>Sar</taxon>
        <taxon>Stramenopiles</taxon>
        <taxon>Oomycota</taxon>
        <taxon>Peronosporomycetes</taxon>
        <taxon>Peronosporales</taxon>
        <taxon>Peronosporaceae</taxon>
        <taxon>Phytophthora</taxon>
    </lineage>
</organism>
<accession>A0A329RUW6</accession>
<reference evidence="9 10" key="1">
    <citation type="submission" date="2018-01" db="EMBL/GenBank/DDBJ databases">
        <title>Draft genome of the strawberry crown rot pathogen Phytophthora cactorum.</title>
        <authorList>
            <person name="Armitage A.D."/>
            <person name="Lysoe E."/>
            <person name="Nellist C.F."/>
            <person name="Harrison R.J."/>
            <person name="Brurberg M.B."/>
        </authorList>
    </citation>
    <scope>NUCLEOTIDE SEQUENCE [LARGE SCALE GENOMIC DNA]</scope>
    <source>
        <strain evidence="9 10">10300</strain>
    </source>
</reference>
<comment type="caution">
    <text evidence="9">The sequence shown here is derived from an EMBL/GenBank/DDBJ whole genome shotgun (WGS) entry which is preliminary data.</text>
</comment>
<dbReference type="GO" id="GO:0051082">
    <property type="term" value="F:unfolded protein binding"/>
    <property type="evidence" value="ECO:0007669"/>
    <property type="project" value="InterPro"/>
</dbReference>
<evidence type="ECO:0000259" key="7">
    <source>
        <dbReference type="PROSITE" id="PS50097"/>
    </source>
</evidence>
<dbReference type="SUPFAM" id="SSF64397">
    <property type="entry name" value="Hsp33 domain"/>
    <property type="match status" value="1"/>
</dbReference>
<dbReference type="EMBL" id="MJFZ01000477">
    <property type="protein sequence ID" value="RAW28617.1"/>
    <property type="molecule type" value="Genomic_DNA"/>
</dbReference>
<dbReference type="InterPro" id="IPR011333">
    <property type="entry name" value="SKP1/BTB/POZ_sf"/>
</dbReference>
<dbReference type="SUPFAM" id="SSF118352">
    <property type="entry name" value="HSP33 redox switch-like"/>
    <property type="match status" value="1"/>
</dbReference>
<evidence type="ECO:0000256" key="6">
    <source>
        <dbReference type="SAM" id="MobiDB-lite"/>
    </source>
</evidence>
<feature type="compositionally biased region" description="Basic and acidic residues" evidence="6">
    <location>
        <begin position="384"/>
        <end position="398"/>
    </location>
</feature>
<dbReference type="PANTHER" id="PTHR20946">
    <property type="entry name" value="SANT AND BTB DOMAIN REGULATOR OF CLASS SWITCH RECOMBINATION"/>
    <property type="match status" value="1"/>
</dbReference>
<protein>
    <recommendedName>
        <fullName evidence="7">BTB domain-containing protein</fullName>
    </recommendedName>
</protein>
<evidence type="ECO:0000256" key="2">
    <source>
        <dbReference type="ARBA" id="ARBA00022833"/>
    </source>
</evidence>
<keyword evidence="2" id="KW-0862">Zinc</keyword>
<keyword evidence="1" id="KW-0963">Cytoplasm</keyword>
<dbReference type="PANTHER" id="PTHR20946:SF0">
    <property type="entry name" value="SANT AND BTB DOMAIN REGULATOR OF CLASS SWITCH RECOMBINATION"/>
    <property type="match status" value="1"/>
</dbReference>
<evidence type="ECO:0000313" key="10">
    <source>
        <dbReference type="Proteomes" id="UP000251314"/>
    </source>
</evidence>
<dbReference type="InterPro" id="IPR000397">
    <property type="entry name" value="Heat_shock_Hsp33"/>
</dbReference>